<proteinExistence type="predicted"/>
<feature type="transmembrane region" description="Helical" evidence="1">
    <location>
        <begin position="42"/>
        <end position="59"/>
    </location>
</feature>
<dbReference type="OrthoDB" id="4990at2"/>
<evidence type="ECO:0000313" key="4">
    <source>
        <dbReference type="Proteomes" id="UP000252731"/>
    </source>
</evidence>
<dbReference type="Proteomes" id="UP000252731">
    <property type="component" value="Unassembled WGS sequence"/>
</dbReference>
<dbReference type="AlphaFoldDB" id="A0A366K280"/>
<protein>
    <submittedName>
        <fullName evidence="3">Uncharacterized protein DUF4163</fullName>
    </submittedName>
</protein>
<evidence type="ECO:0000313" key="3">
    <source>
        <dbReference type="EMBL" id="RBP95835.1"/>
    </source>
</evidence>
<dbReference type="RefSeq" id="WP_113881378.1">
    <property type="nucleotide sequence ID" value="NZ_QNSF01000002.1"/>
</dbReference>
<comment type="caution">
    <text evidence="3">The sequence shown here is derived from an EMBL/GenBank/DDBJ whole genome shotgun (WGS) entry which is preliminary data.</text>
</comment>
<dbReference type="Gene3D" id="3.30.565.40">
    <property type="entry name" value="Fervidobacterium nodosum Rt17-B1 like"/>
    <property type="match status" value="1"/>
</dbReference>
<keyword evidence="1" id="KW-1133">Transmembrane helix</keyword>
<dbReference type="Pfam" id="PF11738">
    <property type="entry name" value="DUF3298"/>
    <property type="match status" value="1"/>
</dbReference>
<evidence type="ECO:0000256" key="1">
    <source>
        <dbReference type="SAM" id="Phobius"/>
    </source>
</evidence>
<organism evidence="3 4">
    <name type="scientific">Cytobacillus firmus</name>
    <name type="common">Bacillus firmus</name>
    <dbReference type="NCBI Taxonomy" id="1399"/>
    <lineage>
        <taxon>Bacteria</taxon>
        <taxon>Bacillati</taxon>
        <taxon>Bacillota</taxon>
        <taxon>Bacilli</taxon>
        <taxon>Bacillales</taxon>
        <taxon>Bacillaceae</taxon>
        <taxon>Cytobacillus</taxon>
    </lineage>
</organism>
<feature type="domain" description="DUF3298" evidence="2">
    <location>
        <begin position="193"/>
        <end position="271"/>
    </location>
</feature>
<sequence>MDKRLEALKKEYKNTPIPDELDFIVKKALKQKKKRKVNMKKFLVGVGAAVLIFITGVNASPSLANALSEVPFVGSLVKVLTVREFKVDEETAKTEIKVPAITNMGNKTLESTLNKKYLEESKKLYNDFMTEMEEVKKNGGGHLGVESGYDIKTDNDQILAVGRYVVSTVNSYSEYTYDTIDKKHELLITLPSIFMDESYINLINENIKEQMKSQMERDPDKFYWLDDALGFKTIAKDQSFYINNEGKLVIVFNKYEVAPGYMGVCEFTIPTDLIADVLASKEYIK</sequence>
<dbReference type="Gene3D" id="3.90.640.20">
    <property type="entry name" value="Heat-shock cognate protein, ATPase"/>
    <property type="match status" value="1"/>
</dbReference>
<dbReference type="InterPro" id="IPR037126">
    <property type="entry name" value="PdaC/RsiV-like_sf"/>
</dbReference>
<accession>A0A366K280</accession>
<dbReference type="InterPro" id="IPR021729">
    <property type="entry name" value="DUF3298"/>
</dbReference>
<evidence type="ECO:0000259" key="2">
    <source>
        <dbReference type="Pfam" id="PF11738"/>
    </source>
</evidence>
<dbReference type="EMBL" id="QNSF01000002">
    <property type="protein sequence ID" value="RBP95835.1"/>
    <property type="molecule type" value="Genomic_DNA"/>
</dbReference>
<name>A0A366K280_CYTFI</name>
<keyword evidence="4" id="KW-1185">Reference proteome</keyword>
<gene>
    <name evidence="3" type="ORF">DFO70_102160</name>
</gene>
<keyword evidence="1" id="KW-0472">Membrane</keyword>
<keyword evidence="1" id="KW-0812">Transmembrane</keyword>
<reference evidence="3 4" key="1">
    <citation type="submission" date="2018-06" db="EMBL/GenBank/DDBJ databases">
        <title>Freshwater and sediment microbial communities from various areas in North America, analyzing microbe dynamics in response to fracking.</title>
        <authorList>
            <person name="Lamendella R."/>
        </authorList>
    </citation>
    <scope>NUCLEOTIDE SEQUENCE [LARGE SCALE GENOMIC DNA]</scope>
    <source>
        <strain evidence="3 4">14_TX</strain>
    </source>
</reference>